<dbReference type="STRING" id="857342.A0A2T3B5C0"/>
<organism evidence="3 4">
    <name type="scientific">Amorphotheca resinae ATCC 22711</name>
    <dbReference type="NCBI Taxonomy" id="857342"/>
    <lineage>
        <taxon>Eukaryota</taxon>
        <taxon>Fungi</taxon>
        <taxon>Dikarya</taxon>
        <taxon>Ascomycota</taxon>
        <taxon>Pezizomycotina</taxon>
        <taxon>Leotiomycetes</taxon>
        <taxon>Helotiales</taxon>
        <taxon>Amorphothecaceae</taxon>
        <taxon>Amorphotheca</taxon>
    </lineage>
</organism>
<dbReference type="InterPro" id="IPR036047">
    <property type="entry name" value="F-box-like_dom_sf"/>
</dbReference>
<dbReference type="InParanoid" id="A0A2T3B5C0"/>
<reference evidence="3 4" key="1">
    <citation type="journal article" date="2018" name="New Phytol.">
        <title>Comparative genomics and transcriptomics depict ericoid mycorrhizal fungi as versatile saprotrophs and plant mutualists.</title>
        <authorList>
            <person name="Martino E."/>
            <person name="Morin E."/>
            <person name="Grelet G.A."/>
            <person name="Kuo A."/>
            <person name="Kohler A."/>
            <person name="Daghino S."/>
            <person name="Barry K.W."/>
            <person name="Cichocki N."/>
            <person name="Clum A."/>
            <person name="Dockter R.B."/>
            <person name="Hainaut M."/>
            <person name="Kuo R.C."/>
            <person name="LaButti K."/>
            <person name="Lindahl B.D."/>
            <person name="Lindquist E.A."/>
            <person name="Lipzen A."/>
            <person name="Khouja H.R."/>
            <person name="Magnuson J."/>
            <person name="Murat C."/>
            <person name="Ohm R.A."/>
            <person name="Singer S.W."/>
            <person name="Spatafora J.W."/>
            <person name="Wang M."/>
            <person name="Veneault-Fourrey C."/>
            <person name="Henrissat B."/>
            <person name="Grigoriev I.V."/>
            <person name="Martin F.M."/>
            <person name="Perotto S."/>
        </authorList>
    </citation>
    <scope>NUCLEOTIDE SEQUENCE [LARGE SCALE GENOMIC DNA]</scope>
    <source>
        <strain evidence="3 4">ATCC 22711</strain>
    </source>
</reference>
<feature type="compositionally biased region" description="Basic residues" evidence="1">
    <location>
        <begin position="443"/>
        <end position="470"/>
    </location>
</feature>
<dbReference type="SMART" id="SM00256">
    <property type="entry name" value="FBOX"/>
    <property type="match status" value="1"/>
</dbReference>
<sequence>MAILASLPHEILHAIFSGVKITDLASLRLTCHAFHELISGNRILFKDVYLQILDEPPRVKKNGEDWAWEIELQRLVKLERIIGFDTVDAKKPHVQFVRDVVGSYTETADARNSKNIALISKFFRDPRDQVAFLYQSRIWARARQAVVPITPTPPFEDGQASAQLHCLYGVPVPRHMGFIRHLPYARSIVYDLRNHSDASLWGPYRDDPVLTVDWEKMEAIMMILAHSLRLFTDRTKGRFKPVWNVPFKGVSPDSFVPISLKRYQQPAPPVDARDPYNISGTWFRVVCFLDYQELFRYNFADDDPGPGVPRPPLDTTEAVRLITMELHVTDIEEPGADDDQGMPVVSFKGKSKAMHTTFDPDATSFVRGTVRTTKKGDVRWTTFSVYVGETRWSSEGVQVGGVRSSRGVLGFWSDIRRNREGPAGPTAFWKVSNEFSEELSKDHHLHLHQHQHQHYLHHQHHHHHHNHAHHGHNETGAESNGDEHSEEQD</sequence>
<evidence type="ECO:0000313" key="3">
    <source>
        <dbReference type="EMBL" id="PSS21933.1"/>
    </source>
</evidence>
<dbReference type="RefSeq" id="XP_024722088.1">
    <property type="nucleotide sequence ID" value="XM_024862473.1"/>
</dbReference>
<dbReference type="EMBL" id="KZ679009">
    <property type="protein sequence ID" value="PSS21933.1"/>
    <property type="molecule type" value="Genomic_DNA"/>
</dbReference>
<dbReference type="PROSITE" id="PS50181">
    <property type="entry name" value="FBOX"/>
    <property type="match status" value="1"/>
</dbReference>
<dbReference type="OrthoDB" id="3226064at2759"/>
<dbReference type="CDD" id="cd09917">
    <property type="entry name" value="F-box_SF"/>
    <property type="match status" value="1"/>
</dbReference>
<dbReference type="Gene3D" id="1.20.1280.50">
    <property type="match status" value="1"/>
</dbReference>
<protein>
    <recommendedName>
        <fullName evidence="2">F-box domain-containing protein</fullName>
    </recommendedName>
</protein>
<proteinExistence type="predicted"/>
<evidence type="ECO:0000313" key="4">
    <source>
        <dbReference type="Proteomes" id="UP000241818"/>
    </source>
</evidence>
<feature type="domain" description="F-box" evidence="2">
    <location>
        <begin position="1"/>
        <end position="48"/>
    </location>
</feature>
<dbReference type="AlphaFoldDB" id="A0A2T3B5C0"/>
<name>A0A2T3B5C0_AMORE</name>
<accession>A0A2T3B5C0</accession>
<dbReference type="Pfam" id="PF12937">
    <property type="entry name" value="F-box-like"/>
    <property type="match status" value="1"/>
</dbReference>
<evidence type="ECO:0000259" key="2">
    <source>
        <dbReference type="PROSITE" id="PS50181"/>
    </source>
</evidence>
<dbReference type="Proteomes" id="UP000241818">
    <property type="component" value="Unassembled WGS sequence"/>
</dbReference>
<keyword evidence="4" id="KW-1185">Reference proteome</keyword>
<dbReference type="GeneID" id="36570554"/>
<evidence type="ECO:0000256" key="1">
    <source>
        <dbReference type="SAM" id="MobiDB-lite"/>
    </source>
</evidence>
<dbReference type="SUPFAM" id="SSF81383">
    <property type="entry name" value="F-box domain"/>
    <property type="match status" value="1"/>
</dbReference>
<gene>
    <name evidence="3" type="ORF">M430DRAFT_136661</name>
</gene>
<feature type="region of interest" description="Disordered" evidence="1">
    <location>
        <begin position="440"/>
        <end position="489"/>
    </location>
</feature>
<dbReference type="InterPro" id="IPR001810">
    <property type="entry name" value="F-box_dom"/>
</dbReference>